<proteinExistence type="predicted"/>
<sequence length="82" mass="9290">MMRIGVIALKGAVRELIRYIERVVPKASLLRRLAILMCTYGFNEELRDFSATGKPVFGTVLRQICPLKVSTITFVRFSSMPL</sequence>
<dbReference type="RefSeq" id="WP_065859257.1">
    <property type="nucleotide sequence ID" value="NZ_LYPC01000030.1"/>
</dbReference>
<gene>
    <name evidence="1" type="ORF">A8709_23180</name>
</gene>
<name>A0A1C0ZRU4_9BACL</name>
<comment type="caution">
    <text evidence="1">The sequence shown here is derived from an EMBL/GenBank/DDBJ whole genome shotgun (WGS) entry which is preliminary data.</text>
</comment>
<dbReference type="OrthoDB" id="9810320at2"/>
<evidence type="ECO:0000313" key="2">
    <source>
        <dbReference type="Proteomes" id="UP000093309"/>
    </source>
</evidence>
<organism evidence="1 2">
    <name type="scientific">Paenibacillus pectinilyticus</name>
    <dbReference type="NCBI Taxonomy" id="512399"/>
    <lineage>
        <taxon>Bacteria</taxon>
        <taxon>Bacillati</taxon>
        <taxon>Bacillota</taxon>
        <taxon>Bacilli</taxon>
        <taxon>Bacillales</taxon>
        <taxon>Paenibacillaceae</taxon>
        <taxon>Paenibacillus</taxon>
    </lineage>
</organism>
<reference evidence="2" key="1">
    <citation type="submission" date="2016-05" db="EMBL/GenBank/DDBJ databases">
        <title>Paenibacillus oryzae. sp. nov., isolated from the rice root.</title>
        <authorList>
            <person name="Zhang J."/>
            <person name="Zhang X."/>
        </authorList>
    </citation>
    <scope>NUCLEOTIDE SEQUENCE [LARGE SCALE GENOMIC DNA]</scope>
    <source>
        <strain evidence="2">KCTC13222</strain>
    </source>
</reference>
<evidence type="ECO:0000313" key="1">
    <source>
        <dbReference type="EMBL" id="OCT10741.1"/>
    </source>
</evidence>
<dbReference type="STRING" id="512399.A8709_23180"/>
<accession>A0A1C0ZRU4</accession>
<dbReference type="Proteomes" id="UP000093309">
    <property type="component" value="Unassembled WGS sequence"/>
</dbReference>
<dbReference type="AlphaFoldDB" id="A0A1C0ZRU4"/>
<protein>
    <submittedName>
        <fullName evidence="1">Uncharacterized protein</fullName>
    </submittedName>
</protein>
<dbReference type="EMBL" id="LYPC01000030">
    <property type="protein sequence ID" value="OCT10741.1"/>
    <property type="molecule type" value="Genomic_DNA"/>
</dbReference>
<keyword evidence="2" id="KW-1185">Reference proteome</keyword>